<organism evidence="2 3">
    <name type="scientific">Leisingera caerulea</name>
    <name type="common">Phaeobacter caeruleus</name>
    <dbReference type="NCBI Taxonomy" id="506591"/>
    <lineage>
        <taxon>Bacteria</taxon>
        <taxon>Pseudomonadati</taxon>
        <taxon>Pseudomonadota</taxon>
        <taxon>Alphaproteobacteria</taxon>
        <taxon>Rhodobacterales</taxon>
        <taxon>Roseobacteraceae</taxon>
        <taxon>Leisingera</taxon>
    </lineage>
</organism>
<reference evidence="2" key="1">
    <citation type="submission" date="2021-08" db="EMBL/GenBank/DDBJ databases">
        <authorList>
            <person name="Nwanade C."/>
            <person name="Wang M."/>
            <person name="Masoudi A."/>
            <person name="Yu Z."/>
            <person name="Liu J."/>
        </authorList>
    </citation>
    <scope>NUCLEOTIDE SEQUENCE</scope>
    <source>
        <strain evidence="2">S141</strain>
    </source>
</reference>
<keyword evidence="3" id="KW-1185">Reference proteome</keyword>
<evidence type="ECO:0000256" key="1">
    <source>
        <dbReference type="SAM" id="SignalP"/>
    </source>
</evidence>
<protein>
    <recommendedName>
        <fullName evidence="4">Lipoprotein</fullName>
    </recommendedName>
</protein>
<evidence type="ECO:0008006" key="4">
    <source>
        <dbReference type="Google" id="ProtNLM"/>
    </source>
</evidence>
<dbReference type="EMBL" id="CP081078">
    <property type="protein sequence ID" value="UWQ59993.1"/>
    <property type="molecule type" value="Genomic_DNA"/>
</dbReference>
<gene>
    <name evidence="2" type="ORF">K3722_07635</name>
</gene>
<evidence type="ECO:0000313" key="3">
    <source>
        <dbReference type="Proteomes" id="UP001058184"/>
    </source>
</evidence>
<sequence>MKKLVLACAMLASVSACAQSPRSITAVSMAGSYDKLSCKSASALYDEEAAKVPSLVSQQKAAVTGDAIGVFLLAVPVSSLSGGDMEGEIATSKGKLNALDARMQECGIKKAPVSWA</sequence>
<keyword evidence="1" id="KW-0732">Signal</keyword>
<accession>A0ABY5X0X0</accession>
<proteinExistence type="predicted"/>
<dbReference type="PROSITE" id="PS51257">
    <property type="entry name" value="PROKAR_LIPOPROTEIN"/>
    <property type="match status" value="1"/>
</dbReference>
<dbReference type="Proteomes" id="UP001058184">
    <property type="component" value="Chromosome"/>
</dbReference>
<feature type="chain" id="PRO_5045583112" description="Lipoprotein" evidence="1">
    <location>
        <begin position="19"/>
        <end position="116"/>
    </location>
</feature>
<name>A0ABY5X0X0_LEICA</name>
<feature type="signal peptide" evidence="1">
    <location>
        <begin position="1"/>
        <end position="18"/>
    </location>
</feature>
<dbReference type="RefSeq" id="WP_260003836.1">
    <property type="nucleotide sequence ID" value="NZ_CP081078.1"/>
</dbReference>
<evidence type="ECO:0000313" key="2">
    <source>
        <dbReference type="EMBL" id="UWQ59993.1"/>
    </source>
</evidence>